<organism evidence="2 3">
    <name type="scientific">Glossina palpalis gambiensis</name>
    <dbReference type="NCBI Taxonomy" id="67801"/>
    <lineage>
        <taxon>Eukaryota</taxon>
        <taxon>Metazoa</taxon>
        <taxon>Ecdysozoa</taxon>
        <taxon>Arthropoda</taxon>
        <taxon>Hexapoda</taxon>
        <taxon>Insecta</taxon>
        <taxon>Pterygota</taxon>
        <taxon>Neoptera</taxon>
        <taxon>Endopterygota</taxon>
        <taxon>Diptera</taxon>
        <taxon>Brachycera</taxon>
        <taxon>Muscomorpha</taxon>
        <taxon>Hippoboscoidea</taxon>
        <taxon>Glossinidae</taxon>
        <taxon>Glossina</taxon>
    </lineage>
</organism>
<reference evidence="2" key="2">
    <citation type="submission" date="2020-05" db="UniProtKB">
        <authorList>
            <consortium name="EnsemblMetazoa"/>
        </authorList>
    </citation>
    <scope>IDENTIFICATION</scope>
    <source>
        <strain evidence="2">IAEA</strain>
    </source>
</reference>
<dbReference type="EMBL" id="JXJN01024748">
    <property type="status" value="NOT_ANNOTATED_CDS"/>
    <property type="molecule type" value="Genomic_DNA"/>
</dbReference>
<accession>A0A1B0C321</accession>
<evidence type="ECO:0000313" key="2">
    <source>
        <dbReference type="EnsemblMetazoa" id="GPPI047762-PA"/>
    </source>
</evidence>
<keyword evidence="3" id="KW-1185">Reference proteome</keyword>
<feature type="region of interest" description="Disordered" evidence="1">
    <location>
        <begin position="134"/>
        <end position="176"/>
    </location>
</feature>
<dbReference type="VEuPathDB" id="VectorBase:GPPI047762"/>
<feature type="compositionally biased region" description="Basic and acidic residues" evidence="1">
    <location>
        <begin position="160"/>
        <end position="176"/>
    </location>
</feature>
<dbReference type="Proteomes" id="UP000092460">
    <property type="component" value="Unassembled WGS sequence"/>
</dbReference>
<reference evidence="3" key="1">
    <citation type="submission" date="2015-01" db="EMBL/GenBank/DDBJ databases">
        <authorList>
            <person name="Aksoy S."/>
            <person name="Warren W."/>
            <person name="Wilson R.K."/>
        </authorList>
    </citation>
    <scope>NUCLEOTIDE SEQUENCE [LARGE SCALE GENOMIC DNA]</scope>
    <source>
        <strain evidence="3">IAEA</strain>
    </source>
</reference>
<evidence type="ECO:0000313" key="3">
    <source>
        <dbReference type="Proteomes" id="UP000092460"/>
    </source>
</evidence>
<sequence>IGLTGAAPVLVALRAVIKNKARVILRHEPFSFCSSHTKISIELLPTHETCPDIRISSVALVCTSENVTLSTKLNGIITEVKESCIERGAKSNEIRSKKLQFAKISDDIEERVAMATSREEEKVRYYTGLEEQNVRHRSKHTEDYEDNRERKVSSSGSVAKDGKNYEREFGETTESKLHHSNGASFLKPKLFFLFQLFKKKKNAF</sequence>
<dbReference type="AlphaFoldDB" id="A0A1B0C321"/>
<name>A0A1B0C321_9MUSC</name>
<dbReference type="EnsemblMetazoa" id="GPPI047762-RA">
    <property type="protein sequence ID" value="GPPI047762-PA"/>
    <property type="gene ID" value="GPPI047762"/>
</dbReference>
<dbReference type="STRING" id="67801.A0A1B0C321"/>
<protein>
    <submittedName>
        <fullName evidence="2">Uncharacterized protein</fullName>
    </submittedName>
</protein>
<proteinExistence type="predicted"/>
<dbReference type="EMBL" id="JXJN01024747">
    <property type="status" value="NOT_ANNOTATED_CDS"/>
    <property type="molecule type" value="Genomic_DNA"/>
</dbReference>
<evidence type="ECO:0000256" key="1">
    <source>
        <dbReference type="SAM" id="MobiDB-lite"/>
    </source>
</evidence>